<dbReference type="Pfam" id="PF07898">
    <property type="entry name" value="DUF1676"/>
    <property type="match status" value="1"/>
</dbReference>
<dbReference type="InterPro" id="IPR012464">
    <property type="entry name" value="DUF1676"/>
</dbReference>
<reference evidence="3" key="1">
    <citation type="submission" date="2022-07" db="EMBL/GenBank/DDBJ databases">
        <authorList>
            <person name="Trinca V."/>
            <person name="Uliana J.V.C."/>
            <person name="Torres T.T."/>
            <person name="Ward R.J."/>
            <person name="Monesi N."/>
        </authorList>
    </citation>
    <scope>NUCLEOTIDE SEQUENCE</scope>
    <source>
        <strain evidence="3">HSMRA1968</strain>
        <tissue evidence="3">Whole embryos</tissue>
    </source>
</reference>
<protein>
    <submittedName>
        <fullName evidence="3">Uncharacterized protein</fullName>
    </submittedName>
</protein>
<feature type="transmembrane region" description="Helical" evidence="1">
    <location>
        <begin position="150"/>
        <end position="168"/>
    </location>
</feature>
<evidence type="ECO:0000313" key="3">
    <source>
        <dbReference type="EMBL" id="KAJ6637626.1"/>
    </source>
</evidence>
<keyword evidence="1" id="KW-0812">Transmembrane</keyword>
<feature type="transmembrane region" description="Helical" evidence="1">
    <location>
        <begin position="174"/>
        <end position="194"/>
    </location>
</feature>
<evidence type="ECO:0000256" key="1">
    <source>
        <dbReference type="SAM" id="Phobius"/>
    </source>
</evidence>
<dbReference type="Proteomes" id="UP001151699">
    <property type="component" value="Chromosome X"/>
</dbReference>
<sequence length="327" mass="35928">MFNKYIVFVFALNVFCSLECTVYTLSDHLNWECANNASCVKEVSSHILENLKQNRSITLGGISVDPIDTTQFSGRSFSLSGLMNGNRLKLPLGPVLMSVQRSKDHSDYIEVALLKKTNEGRGRTGGLGGGVGGGGGIGGGIAKDKKHLQLYIPMFLAMNAIGWMGLAMKAVSILTFKALIVSKLAFVIILSIIVKKFMDNAAERMIASHHFEHPEPIMMPYNMEYALPSHSYHSTSDLGASDLYSLHMSGGHEHVAPHSLEGLAAESSISHIVNLHNATQPQGLVGLQTVTKVKRQDKDMWAGLRRKPAFYLSRNPLQMYRQVNQVQ</sequence>
<dbReference type="AlphaFoldDB" id="A0A9Q0MTD2"/>
<proteinExistence type="predicted"/>
<feature type="signal peptide" evidence="2">
    <location>
        <begin position="1"/>
        <end position="26"/>
    </location>
</feature>
<keyword evidence="2" id="KW-0732">Signal</keyword>
<accession>A0A9Q0MTD2</accession>
<comment type="caution">
    <text evidence="3">The sequence shown here is derived from an EMBL/GenBank/DDBJ whole genome shotgun (WGS) entry which is preliminary data.</text>
</comment>
<name>A0A9Q0MTD2_9DIPT</name>
<dbReference type="OrthoDB" id="8194504at2759"/>
<dbReference type="EMBL" id="WJQU01000003">
    <property type="protein sequence ID" value="KAJ6637626.1"/>
    <property type="molecule type" value="Genomic_DNA"/>
</dbReference>
<gene>
    <name evidence="3" type="ORF">Bhyg_10357</name>
</gene>
<evidence type="ECO:0000313" key="4">
    <source>
        <dbReference type="Proteomes" id="UP001151699"/>
    </source>
</evidence>
<evidence type="ECO:0000256" key="2">
    <source>
        <dbReference type="SAM" id="SignalP"/>
    </source>
</evidence>
<feature type="chain" id="PRO_5040312749" evidence="2">
    <location>
        <begin position="27"/>
        <end position="327"/>
    </location>
</feature>
<keyword evidence="1" id="KW-0472">Membrane</keyword>
<keyword evidence="1" id="KW-1133">Transmembrane helix</keyword>
<dbReference type="GO" id="GO:0016020">
    <property type="term" value="C:membrane"/>
    <property type="evidence" value="ECO:0007669"/>
    <property type="project" value="TreeGrafter"/>
</dbReference>
<keyword evidence="4" id="KW-1185">Reference proteome</keyword>
<dbReference type="PANTHER" id="PTHR21879:SF21">
    <property type="entry name" value="OSIRIS 4, ISOFORM B"/>
    <property type="match status" value="1"/>
</dbReference>
<dbReference type="PANTHER" id="PTHR21879">
    <property type="entry name" value="FI03362P-RELATED-RELATED"/>
    <property type="match status" value="1"/>
</dbReference>
<organism evidence="3 4">
    <name type="scientific">Pseudolycoriella hygida</name>
    <dbReference type="NCBI Taxonomy" id="35572"/>
    <lineage>
        <taxon>Eukaryota</taxon>
        <taxon>Metazoa</taxon>
        <taxon>Ecdysozoa</taxon>
        <taxon>Arthropoda</taxon>
        <taxon>Hexapoda</taxon>
        <taxon>Insecta</taxon>
        <taxon>Pterygota</taxon>
        <taxon>Neoptera</taxon>
        <taxon>Endopterygota</taxon>
        <taxon>Diptera</taxon>
        <taxon>Nematocera</taxon>
        <taxon>Sciaroidea</taxon>
        <taxon>Sciaridae</taxon>
        <taxon>Pseudolycoriella</taxon>
    </lineage>
</organism>